<proteinExistence type="predicted"/>
<protein>
    <recommendedName>
        <fullName evidence="1">HTH cro/C1-type domain-containing protein</fullName>
    </recommendedName>
</protein>
<dbReference type="InterPro" id="IPR001387">
    <property type="entry name" value="Cro/C1-type_HTH"/>
</dbReference>
<evidence type="ECO:0000259" key="1">
    <source>
        <dbReference type="PROSITE" id="PS50943"/>
    </source>
</evidence>
<sequence length="218" mass="23229">MTSEGIGQNGHPARIRASAVVAAQVKSLRKRRGMSATVFTSRCAELGAPAMTLNVLANIETGRRGVSVDELLVFALVLDVAPAHLLAPPDDARHLAITDDVTVPDARTAEQWMVGRQPLPQSHAGRYLGYALERSGGDSSSEAAPESKAAVHAAAMRRARRRTAEIDADTDRLAATMRTQASAFFDNLQQMAVIGGATPEHARKIIEVVKEELGEADA</sequence>
<dbReference type="Proteomes" id="UP000649739">
    <property type="component" value="Unassembled WGS sequence"/>
</dbReference>
<comment type="caution">
    <text evidence="2">The sequence shown here is derived from an EMBL/GenBank/DDBJ whole genome shotgun (WGS) entry which is preliminary data.</text>
</comment>
<dbReference type="AlphaFoldDB" id="A0A8J3F833"/>
<name>A0A8J3F833_9ACTN</name>
<feature type="domain" description="HTH cro/C1-type" evidence="1">
    <location>
        <begin position="51"/>
        <end position="85"/>
    </location>
</feature>
<organism evidence="2 3">
    <name type="scientific">Pilimelia anulata</name>
    <dbReference type="NCBI Taxonomy" id="53371"/>
    <lineage>
        <taxon>Bacteria</taxon>
        <taxon>Bacillati</taxon>
        <taxon>Actinomycetota</taxon>
        <taxon>Actinomycetes</taxon>
        <taxon>Micromonosporales</taxon>
        <taxon>Micromonosporaceae</taxon>
        <taxon>Pilimelia</taxon>
    </lineage>
</organism>
<reference evidence="2" key="2">
    <citation type="submission" date="2020-09" db="EMBL/GenBank/DDBJ databases">
        <authorList>
            <person name="Sun Q."/>
            <person name="Ohkuma M."/>
        </authorList>
    </citation>
    <scope>NUCLEOTIDE SEQUENCE</scope>
    <source>
        <strain evidence="2">JCM 3090</strain>
    </source>
</reference>
<reference evidence="2" key="1">
    <citation type="journal article" date="2014" name="Int. J. Syst. Evol. Microbiol.">
        <title>Complete genome sequence of Corynebacterium casei LMG S-19264T (=DSM 44701T), isolated from a smear-ripened cheese.</title>
        <authorList>
            <consortium name="US DOE Joint Genome Institute (JGI-PGF)"/>
            <person name="Walter F."/>
            <person name="Albersmeier A."/>
            <person name="Kalinowski J."/>
            <person name="Ruckert C."/>
        </authorList>
    </citation>
    <scope>NUCLEOTIDE SEQUENCE</scope>
    <source>
        <strain evidence="2">JCM 3090</strain>
    </source>
</reference>
<keyword evidence="3" id="KW-1185">Reference proteome</keyword>
<dbReference type="InterPro" id="IPR010982">
    <property type="entry name" value="Lambda_DNA-bd_dom_sf"/>
</dbReference>
<evidence type="ECO:0000313" key="2">
    <source>
        <dbReference type="EMBL" id="GGJ75910.1"/>
    </source>
</evidence>
<dbReference type="EMBL" id="BMQB01000001">
    <property type="protein sequence ID" value="GGJ75910.1"/>
    <property type="molecule type" value="Genomic_DNA"/>
</dbReference>
<dbReference type="RefSeq" id="WP_189168104.1">
    <property type="nucleotide sequence ID" value="NZ_BMQB01000001.1"/>
</dbReference>
<evidence type="ECO:0000313" key="3">
    <source>
        <dbReference type="Proteomes" id="UP000649739"/>
    </source>
</evidence>
<gene>
    <name evidence="2" type="ORF">GCM10010123_02300</name>
</gene>
<accession>A0A8J3F833</accession>
<dbReference type="CDD" id="cd00093">
    <property type="entry name" value="HTH_XRE"/>
    <property type="match status" value="1"/>
</dbReference>
<dbReference type="GO" id="GO:0003677">
    <property type="term" value="F:DNA binding"/>
    <property type="evidence" value="ECO:0007669"/>
    <property type="project" value="InterPro"/>
</dbReference>
<dbReference type="PROSITE" id="PS50943">
    <property type="entry name" value="HTH_CROC1"/>
    <property type="match status" value="1"/>
</dbReference>
<dbReference type="Gene3D" id="1.10.260.40">
    <property type="entry name" value="lambda repressor-like DNA-binding domains"/>
    <property type="match status" value="1"/>
</dbReference>
<dbReference type="SUPFAM" id="SSF47413">
    <property type="entry name" value="lambda repressor-like DNA-binding domains"/>
    <property type="match status" value="1"/>
</dbReference>